<dbReference type="PROSITE" id="PS51352">
    <property type="entry name" value="THIOREDOXIN_2"/>
    <property type="match status" value="1"/>
</dbReference>
<keyword evidence="8" id="KW-1185">Reference proteome</keyword>
<dbReference type="Pfam" id="PF01323">
    <property type="entry name" value="DSBA"/>
    <property type="match status" value="1"/>
</dbReference>
<evidence type="ECO:0000256" key="1">
    <source>
        <dbReference type="ARBA" id="ARBA00022729"/>
    </source>
</evidence>
<dbReference type="AlphaFoldDB" id="A0A178YN46"/>
<dbReference type="InterPro" id="IPR036249">
    <property type="entry name" value="Thioredoxin-like_sf"/>
</dbReference>
<sequence length="255" mass="27275">MTLKTKMIAAGTLVALTAGIALPQPAAALDAKQKEEFGAFIKEYLLANPEIMLEVQEALTAKQRAKQQEAAQAAIAGNQKAIFNSAYDISLGNPDGDVTIVEFFDYNCGYCKRALSDMDQILAKDKNVRFVLKELPILGPDSLAAHKVSAAFRVIAPEKYGEFHRALLGGEDRATEETAIAVAARLGVTEEQLREKMEDGPQDASVREAYTLANDLGITGTPSYVVGNEAVFGAVGAGELTMKVANMRSCGKTVC</sequence>
<proteinExistence type="predicted"/>
<evidence type="ECO:0000256" key="2">
    <source>
        <dbReference type="ARBA" id="ARBA00023002"/>
    </source>
</evidence>
<dbReference type="Pfam" id="PF18312">
    <property type="entry name" value="ScsC_N"/>
    <property type="match status" value="1"/>
</dbReference>
<gene>
    <name evidence="7" type="ORF">ATB98_26945</name>
</gene>
<reference evidence="7 8" key="1">
    <citation type="submission" date="2015-11" db="EMBL/GenBank/DDBJ databases">
        <title>Ensifer anhuiense sp. nov., an effective nitrogen fixation bacterium with Glycine soja.</title>
        <authorList>
            <person name="Yan H."/>
            <person name="Chen W."/>
        </authorList>
    </citation>
    <scope>NUCLEOTIDE SEQUENCE [LARGE SCALE GENOMIC DNA]</scope>
    <source>
        <strain evidence="7 8">LMG 7837</strain>
    </source>
</reference>
<dbReference type="SUPFAM" id="SSF52833">
    <property type="entry name" value="Thioredoxin-like"/>
    <property type="match status" value="1"/>
</dbReference>
<evidence type="ECO:0000313" key="8">
    <source>
        <dbReference type="Proteomes" id="UP000078507"/>
    </source>
</evidence>
<protein>
    <submittedName>
        <fullName evidence="7">Disulfide bond formation protein DsbA</fullName>
    </submittedName>
</protein>
<keyword evidence="3" id="KW-1015">Disulfide bond</keyword>
<evidence type="ECO:0000313" key="7">
    <source>
        <dbReference type="EMBL" id="OAP48970.1"/>
    </source>
</evidence>
<dbReference type="OrthoDB" id="9780147at2"/>
<organism evidence="7 8">
    <name type="scientific">Sinorhizobium saheli</name>
    <dbReference type="NCBI Taxonomy" id="36856"/>
    <lineage>
        <taxon>Bacteria</taxon>
        <taxon>Pseudomonadati</taxon>
        <taxon>Pseudomonadota</taxon>
        <taxon>Alphaproteobacteria</taxon>
        <taxon>Hyphomicrobiales</taxon>
        <taxon>Rhizobiaceae</taxon>
        <taxon>Sinorhizobium/Ensifer group</taxon>
        <taxon>Sinorhizobium</taxon>
    </lineage>
</organism>
<dbReference type="STRING" id="36856.ATB98_26945"/>
<dbReference type="PANTHER" id="PTHR13887">
    <property type="entry name" value="GLUTATHIONE S-TRANSFERASE KAPPA"/>
    <property type="match status" value="1"/>
</dbReference>
<dbReference type="PANTHER" id="PTHR13887:SF14">
    <property type="entry name" value="DISULFIDE BOND FORMATION PROTEIN D"/>
    <property type="match status" value="1"/>
</dbReference>
<feature type="domain" description="Thioredoxin" evidence="6">
    <location>
        <begin position="59"/>
        <end position="249"/>
    </location>
</feature>
<dbReference type="Proteomes" id="UP000078507">
    <property type="component" value="Unassembled WGS sequence"/>
</dbReference>
<evidence type="ECO:0000256" key="5">
    <source>
        <dbReference type="SAM" id="SignalP"/>
    </source>
</evidence>
<dbReference type="InterPro" id="IPR013766">
    <property type="entry name" value="Thioredoxin_domain"/>
</dbReference>
<dbReference type="InterPro" id="IPR001853">
    <property type="entry name" value="DSBA-like_thioredoxin_dom"/>
</dbReference>
<keyword evidence="4" id="KW-0676">Redox-active center</keyword>
<evidence type="ECO:0000256" key="3">
    <source>
        <dbReference type="ARBA" id="ARBA00023157"/>
    </source>
</evidence>
<feature type="chain" id="PRO_5008098109" evidence="5">
    <location>
        <begin position="24"/>
        <end position="255"/>
    </location>
</feature>
<dbReference type="EMBL" id="LNQB01000058">
    <property type="protein sequence ID" value="OAP48970.1"/>
    <property type="molecule type" value="Genomic_DNA"/>
</dbReference>
<evidence type="ECO:0000256" key="4">
    <source>
        <dbReference type="ARBA" id="ARBA00023284"/>
    </source>
</evidence>
<feature type="signal peptide" evidence="5">
    <location>
        <begin position="1"/>
        <end position="23"/>
    </location>
</feature>
<evidence type="ECO:0000259" key="6">
    <source>
        <dbReference type="PROSITE" id="PS51352"/>
    </source>
</evidence>
<dbReference type="GO" id="GO:0016491">
    <property type="term" value="F:oxidoreductase activity"/>
    <property type="evidence" value="ECO:0007669"/>
    <property type="project" value="UniProtKB-KW"/>
</dbReference>
<name>A0A178YN46_SINSA</name>
<keyword evidence="1 5" id="KW-0732">Signal</keyword>
<keyword evidence="2" id="KW-0560">Oxidoreductase</keyword>
<accession>A0A178YN46</accession>
<dbReference type="InterPro" id="IPR041205">
    <property type="entry name" value="ScsC_N"/>
</dbReference>
<dbReference type="CDD" id="cd03023">
    <property type="entry name" value="DsbA_Com1_like"/>
    <property type="match status" value="1"/>
</dbReference>
<comment type="caution">
    <text evidence="7">The sequence shown here is derived from an EMBL/GenBank/DDBJ whole genome shotgun (WGS) entry which is preliminary data.</text>
</comment>
<dbReference type="RefSeq" id="WP_066869836.1">
    <property type="nucleotide sequence ID" value="NZ_LNQB01000058.1"/>
</dbReference>
<dbReference type="Gene3D" id="3.40.30.10">
    <property type="entry name" value="Glutaredoxin"/>
    <property type="match status" value="1"/>
</dbReference>